<comment type="subcellular location">
    <subcellularLocation>
        <location evidence="1">Nucleus</location>
    </subcellularLocation>
</comment>
<dbReference type="Gene3D" id="2.40.330.10">
    <property type="entry name" value="DNA-binding pseudobarrel domain"/>
    <property type="match status" value="1"/>
</dbReference>
<organism evidence="6 7">
    <name type="scientific">Corchorus olitorius</name>
    <dbReference type="NCBI Taxonomy" id="93759"/>
    <lineage>
        <taxon>Eukaryota</taxon>
        <taxon>Viridiplantae</taxon>
        <taxon>Streptophyta</taxon>
        <taxon>Embryophyta</taxon>
        <taxon>Tracheophyta</taxon>
        <taxon>Spermatophyta</taxon>
        <taxon>Magnoliopsida</taxon>
        <taxon>eudicotyledons</taxon>
        <taxon>Gunneridae</taxon>
        <taxon>Pentapetalae</taxon>
        <taxon>rosids</taxon>
        <taxon>malvids</taxon>
        <taxon>Malvales</taxon>
        <taxon>Malvaceae</taxon>
        <taxon>Grewioideae</taxon>
        <taxon>Apeibeae</taxon>
        <taxon>Corchorus</taxon>
    </lineage>
</organism>
<dbReference type="GO" id="GO:0003677">
    <property type="term" value="F:DNA binding"/>
    <property type="evidence" value="ECO:0007669"/>
    <property type="project" value="UniProtKB-KW"/>
</dbReference>
<gene>
    <name evidence="6" type="ORF">COLO4_28113</name>
</gene>
<keyword evidence="4" id="KW-0804">Transcription</keyword>
<evidence type="ECO:0000313" key="7">
    <source>
        <dbReference type="Proteomes" id="UP000187203"/>
    </source>
</evidence>
<evidence type="ECO:0000256" key="2">
    <source>
        <dbReference type="ARBA" id="ARBA00023015"/>
    </source>
</evidence>
<keyword evidence="5" id="KW-0539">Nucleus</keyword>
<accession>A0A1R3HN88</accession>
<dbReference type="AlphaFoldDB" id="A0A1R3HN88"/>
<keyword evidence="7" id="KW-1185">Reference proteome</keyword>
<protein>
    <recommendedName>
        <fullName evidence="8">TF-B3 domain-containing protein</fullName>
    </recommendedName>
</protein>
<evidence type="ECO:0000256" key="3">
    <source>
        <dbReference type="ARBA" id="ARBA00023125"/>
    </source>
</evidence>
<comment type="caution">
    <text evidence="6">The sequence shown here is derived from an EMBL/GenBank/DDBJ whole genome shotgun (WGS) entry which is preliminary data.</text>
</comment>
<dbReference type="Proteomes" id="UP000187203">
    <property type="component" value="Unassembled WGS sequence"/>
</dbReference>
<evidence type="ECO:0000313" key="6">
    <source>
        <dbReference type="EMBL" id="OMO71691.1"/>
    </source>
</evidence>
<keyword evidence="2" id="KW-0805">Transcription regulation</keyword>
<evidence type="ECO:0000256" key="5">
    <source>
        <dbReference type="ARBA" id="ARBA00023242"/>
    </source>
</evidence>
<dbReference type="SUPFAM" id="SSF101936">
    <property type="entry name" value="DNA-binding pseudobarrel domain"/>
    <property type="match status" value="1"/>
</dbReference>
<evidence type="ECO:0008006" key="8">
    <source>
        <dbReference type="Google" id="ProtNLM"/>
    </source>
</evidence>
<proteinExistence type="predicted"/>
<reference evidence="7" key="1">
    <citation type="submission" date="2013-09" db="EMBL/GenBank/DDBJ databases">
        <title>Corchorus olitorius genome sequencing.</title>
        <authorList>
            <person name="Alam M."/>
            <person name="Haque M.S."/>
            <person name="Islam M.S."/>
            <person name="Emdad E.M."/>
            <person name="Islam M.M."/>
            <person name="Ahmed B."/>
            <person name="Halim A."/>
            <person name="Hossen Q.M.M."/>
            <person name="Hossain M.Z."/>
            <person name="Ahmed R."/>
            <person name="Khan M.M."/>
            <person name="Islam R."/>
            <person name="Rashid M.M."/>
            <person name="Khan S.A."/>
            <person name="Rahman M.S."/>
            <person name="Alam M."/>
            <person name="Yahiya A.S."/>
            <person name="Khan M.S."/>
            <person name="Azam M.S."/>
            <person name="Haque T."/>
            <person name="Lashkar M.Z.H."/>
            <person name="Akhand A.I."/>
            <person name="Morshed G."/>
            <person name="Roy S."/>
            <person name="Uddin K.S."/>
            <person name="Rabeya T."/>
            <person name="Hossain A.S."/>
            <person name="Chowdhury A."/>
            <person name="Snigdha A.R."/>
            <person name="Mortoza M.S."/>
            <person name="Matin S.A."/>
            <person name="Hoque S.M.E."/>
            <person name="Islam M.K."/>
            <person name="Roy D.K."/>
            <person name="Haider R."/>
            <person name="Moosa M.M."/>
            <person name="Elias S.M."/>
            <person name="Hasan A.M."/>
            <person name="Jahan S."/>
            <person name="Shafiuddin M."/>
            <person name="Mahmood N."/>
            <person name="Shommy N.S."/>
        </authorList>
    </citation>
    <scope>NUCLEOTIDE SEQUENCE [LARGE SCALE GENOMIC DNA]</scope>
    <source>
        <strain evidence="7">cv. O-4</strain>
    </source>
</reference>
<dbReference type="InterPro" id="IPR015300">
    <property type="entry name" value="DNA-bd_pseudobarrel_sf"/>
</dbReference>
<sequence length="158" mass="17837">MSTPMDNYVNLSSSDSVEWSGEALHHASGSSSSSYAEGIPITFSMIYFPHLQPPNGQSLLKQKLPAFATRHFNVNMPFRTTLIDKLQSEIPVTLQKMDACLEITDGWVIFRDAHGIKPRDFFEFNLFEDHSMERLHVPVAQFLPQECKPMTLSFGGKT</sequence>
<evidence type="ECO:0000256" key="4">
    <source>
        <dbReference type="ARBA" id="ARBA00023163"/>
    </source>
</evidence>
<dbReference type="EMBL" id="AWUE01019753">
    <property type="protein sequence ID" value="OMO71691.1"/>
    <property type="molecule type" value="Genomic_DNA"/>
</dbReference>
<dbReference type="GO" id="GO:0005634">
    <property type="term" value="C:nucleus"/>
    <property type="evidence" value="ECO:0007669"/>
    <property type="project" value="UniProtKB-SubCell"/>
</dbReference>
<keyword evidence="3" id="KW-0238">DNA-binding</keyword>
<name>A0A1R3HN88_9ROSI</name>
<evidence type="ECO:0000256" key="1">
    <source>
        <dbReference type="ARBA" id="ARBA00004123"/>
    </source>
</evidence>